<evidence type="ECO:0000313" key="1">
    <source>
        <dbReference type="EMBL" id="WMV35425.1"/>
    </source>
</evidence>
<dbReference type="EMBL" id="CP133617">
    <property type="protein sequence ID" value="WMV35425.1"/>
    <property type="molecule type" value="Genomic_DNA"/>
</dbReference>
<proteinExistence type="predicted"/>
<keyword evidence="2" id="KW-1185">Reference proteome</keyword>
<gene>
    <name evidence="1" type="ORF">MTR67_028810</name>
</gene>
<organism evidence="1 2">
    <name type="scientific">Solanum verrucosum</name>
    <dbReference type="NCBI Taxonomy" id="315347"/>
    <lineage>
        <taxon>Eukaryota</taxon>
        <taxon>Viridiplantae</taxon>
        <taxon>Streptophyta</taxon>
        <taxon>Embryophyta</taxon>
        <taxon>Tracheophyta</taxon>
        <taxon>Spermatophyta</taxon>
        <taxon>Magnoliopsida</taxon>
        <taxon>eudicotyledons</taxon>
        <taxon>Gunneridae</taxon>
        <taxon>Pentapetalae</taxon>
        <taxon>asterids</taxon>
        <taxon>lamiids</taxon>
        <taxon>Solanales</taxon>
        <taxon>Solanaceae</taxon>
        <taxon>Solanoideae</taxon>
        <taxon>Solaneae</taxon>
        <taxon>Solanum</taxon>
    </lineage>
</organism>
<reference evidence="1" key="1">
    <citation type="submission" date="2023-08" db="EMBL/GenBank/DDBJ databases">
        <title>A de novo genome assembly of Solanum verrucosum Schlechtendal, a Mexican diploid species geographically isolated from the other diploid A-genome species in potato relatives.</title>
        <authorList>
            <person name="Hosaka K."/>
        </authorList>
    </citation>
    <scope>NUCLEOTIDE SEQUENCE</scope>
    <source>
        <tissue evidence="1">Young leaves</tissue>
    </source>
</reference>
<accession>A0AAF0U040</accession>
<evidence type="ECO:0000313" key="2">
    <source>
        <dbReference type="Proteomes" id="UP001234989"/>
    </source>
</evidence>
<dbReference type="AlphaFoldDB" id="A0AAF0U040"/>
<sequence length="93" mass="11066">MLQARDFFDQEIWWEPREGQASVWFDNWTQLGALHFLMPISHNQSQLEDVKELYAENGWKINALESNFNEDICNHTCNTLGSFTSTERRDRAW</sequence>
<name>A0AAF0U040_SOLVR</name>
<protein>
    <submittedName>
        <fullName evidence="1">Uncharacterized protein</fullName>
    </submittedName>
</protein>
<dbReference type="Proteomes" id="UP001234989">
    <property type="component" value="Chromosome 6"/>
</dbReference>